<proteinExistence type="predicted"/>
<name>A0A4Q9JU81_9BACT</name>
<dbReference type="RefSeq" id="WP_131162975.1">
    <property type="nucleotide sequence ID" value="NZ_JAENKU010000016.1"/>
</dbReference>
<dbReference type="EMBL" id="QPGR01000006">
    <property type="protein sequence ID" value="TBR81220.1"/>
    <property type="molecule type" value="Genomic_DNA"/>
</dbReference>
<protein>
    <submittedName>
        <fullName evidence="1">Molybdenum cofactor biosynthesis protein</fullName>
    </submittedName>
</protein>
<dbReference type="AlphaFoldDB" id="A0A4Q9JU81"/>
<comment type="caution">
    <text evidence="1">The sequence shown here is derived from an EMBL/GenBank/DDBJ whole genome shotgun (WGS) entry which is preliminary data.</text>
</comment>
<gene>
    <name evidence="1" type="ORF">DU473_03800</name>
</gene>
<evidence type="ECO:0000313" key="2">
    <source>
        <dbReference type="Proteomes" id="UP000292583"/>
    </source>
</evidence>
<dbReference type="Proteomes" id="UP000292583">
    <property type="component" value="Unassembled WGS sequence"/>
</dbReference>
<organism evidence="1 2">
    <name type="scientific">Campylobacter novaezeelandiae</name>
    <dbReference type="NCBI Taxonomy" id="2267891"/>
    <lineage>
        <taxon>Bacteria</taxon>
        <taxon>Pseudomonadati</taxon>
        <taxon>Campylobacterota</taxon>
        <taxon>Epsilonproteobacteria</taxon>
        <taxon>Campylobacterales</taxon>
        <taxon>Campylobacteraceae</taxon>
        <taxon>Campylobacter</taxon>
    </lineage>
</organism>
<evidence type="ECO:0000313" key="1">
    <source>
        <dbReference type="EMBL" id="TBR81220.1"/>
    </source>
</evidence>
<accession>A0A4Q9JU81</accession>
<keyword evidence="2" id="KW-1185">Reference proteome</keyword>
<sequence>MLFRKKIIPTKQDKDIILDDRLYCFKQKMINIAHNKNSVILLSKALSKLIKNHKF</sequence>
<reference evidence="1 2" key="1">
    <citation type="submission" date="2018-07" db="EMBL/GenBank/DDBJ databases">
        <title>Campylobacter zealandensis sp. nov., isolated from birds and water in New Zealand.</title>
        <authorList>
            <person name="Wilkinson D.A."/>
            <person name="Biggs P.J."/>
            <person name="French N.P."/>
            <person name="Midwinter A.C."/>
        </authorList>
    </citation>
    <scope>NUCLEOTIDE SEQUENCE [LARGE SCALE GENOMIC DNA]</scope>
    <source>
        <strain evidence="1 2">B423b</strain>
    </source>
</reference>